<evidence type="ECO:0000256" key="1">
    <source>
        <dbReference type="ARBA" id="ARBA00022723"/>
    </source>
</evidence>
<gene>
    <name evidence="6" type="ORF">SKAU_G00075850</name>
</gene>
<dbReference type="SMART" id="SM00184">
    <property type="entry name" value="RING"/>
    <property type="match status" value="1"/>
</dbReference>
<evidence type="ECO:0000256" key="4">
    <source>
        <dbReference type="PROSITE-ProRule" id="PRU00175"/>
    </source>
</evidence>
<dbReference type="Gene3D" id="4.10.830.40">
    <property type="match status" value="1"/>
</dbReference>
<organism evidence="6 7">
    <name type="scientific">Synaphobranchus kaupii</name>
    <name type="common">Kaup's arrowtooth eel</name>
    <dbReference type="NCBI Taxonomy" id="118154"/>
    <lineage>
        <taxon>Eukaryota</taxon>
        <taxon>Metazoa</taxon>
        <taxon>Chordata</taxon>
        <taxon>Craniata</taxon>
        <taxon>Vertebrata</taxon>
        <taxon>Euteleostomi</taxon>
        <taxon>Actinopterygii</taxon>
        <taxon>Neopterygii</taxon>
        <taxon>Teleostei</taxon>
        <taxon>Anguilliformes</taxon>
        <taxon>Synaphobranchidae</taxon>
        <taxon>Synaphobranchus</taxon>
    </lineage>
</organism>
<dbReference type="InterPro" id="IPR013083">
    <property type="entry name" value="Znf_RING/FYVE/PHD"/>
</dbReference>
<dbReference type="GO" id="GO:0008270">
    <property type="term" value="F:zinc ion binding"/>
    <property type="evidence" value="ECO:0007669"/>
    <property type="project" value="UniProtKB-KW"/>
</dbReference>
<keyword evidence="3" id="KW-0862">Zinc</keyword>
<comment type="caution">
    <text evidence="6">The sequence shown here is derived from an EMBL/GenBank/DDBJ whole genome shotgun (WGS) entry which is preliminary data.</text>
</comment>
<feature type="domain" description="RING-type" evidence="5">
    <location>
        <begin position="15"/>
        <end position="58"/>
    </location>
</feature>
<dbReference type="PROSITE" id="PS00518">
    <property type="entry name" value="ZF_RING_1"/>
    <property type="match status" value="1"/>
</dbReference>
<evidence type="ECO:0000259" key="5">
    <source>
        <dbReference type="PROSITE" id="PS50089"/>
    </source>
</evidence>
<proteinExistence type="predicted"/>
<dbReference type="PANTHER" id="PTHR25465:SF5">
    <property type="entry name" value="E3 UBIQUITIN_ISG15 LIGASE TRIM25-RELATED"/>
    <property type="match status" value="1"/>
</dbReference>
<sequence>MAQATGLLDQDQFSCAICLDLLKDPVTIPCGHSYCMGCIKGYWDQDDHTGVYSCPQCRQTVTPRPVLGRNIMLAEVVEKLKKTHEETEEKPQAAPPAHCNTRPIDVLCDVCTGRKRKAVKSCLVCLASYCKTHLQPHYKSAPLRKHKLVKATGNLQEPVCCHLLEICLCTDQQFMHVMCVMDEHRGHKTVSPAGVRNKKQKQLQATENKFPQGIQEREKELQDLIQIQLLQVQLLKWPAWAPVGALPQNQGWKHGTDR</sequence>
<evidence type="ECO:0000313" key="7">
    <source>
        <dbReference type="Proteomes" id="UP001152622"/>
    </source>
</evidence>
<dbReference type="SUPFAM" id="SSF57850">
    <property type="entry name" value="RING/U-box"/>
    <property type="match status" value="1"/>
</dbReference>
<dbReference type="OrthoDB" id="6105938at2759"/>
<dbReference type="Proteomes" id="UP001152622">
    <property type="component" value="Chromosome 2"/>
</dbReference>
<accession>A0A9Q1G7U9</accession>
<protein>
    <recommendedName>
        <fullName evidence="5">RING-type domain-containing protein</fullName>
    </recommendedName>
</protein>
<dbReference type="PANTHER" id="PTHR25465">
    <property type="entry name" value="B-BOX DOMAIN CONTAINING"/>
    <property type="match status" value="1"/>
</dbReference>
<dbReference type="EMBL" id="JAINUF010000002">
    <property type="protein sequence ID" value="KAJ8377005.1"/>
    <property type="molecule type" value="Genomic_DNA"/>
</dbReference>
<name>A0A9Q1G7U9_SYNKA</name>
<dbReference type="Pfam" id="PF15227">
    <property type="entry name" value="zf-C3HC4_4"/>
    <property type="match status" value="1"/>
</dbReference>
<reference evidence="6" key="1">
    <citation type="journal article" date="2023" name="Science">
        <title>Genome structures resolve the early diversification of teleost fishes.</title>
        <authorList>
            <person name="Parey E."/>
            <person name="Louis A."/>
            <person name="Montfort J."/>
            <person name="Bouchez O."/>
            <person name="Roques C."/>
            <person name="Iampietro C."/>
            <person name="Lluch J."/>
            <person name="Castinel A."/>
            <person name="Donnadieu C."/>
            <person name="Desvignes T."/>
            <person name="Floi Bucao C."/>
            <person name="Jouanno E."/>
            <person name="Wen M."/>
            <person name="Mejri S."/>
            <person name="Dirks R."/>
            <person name="Jansen H."/>
            <person name="Henkel C."/>
            <person name="Chen W.J."/>
            <person name="Zahm M."/>
            <person name="Cabau C."/>
            <person name="Klopp C."/>
            <person name="Thompson A.W."/>
            <person name="Robinson-Rechavi M."/>
            <person name="Braasch I."/>
            <person name="Lecointre G."/>
            <person name="Bobe J."/>
            <person name="Postlethwait J.H."/>
            <person name="Berthelot C."/>
            <person name="Roest Crollius H."/>
            <person name="Guiguen Y."/>
        </authorList>
    </citation>
    <scope>NUCLEOTIDE SEQUENCE</scope>
    <source>
        <strain evidence="6">WJC10195</strain>
    </source>
</reference>
<dbReference type="Gene3D" id="3.30.40.10">
    <property type="entry name" value="Zinc/RING finger domain, C3HC4 (zinc finger)"/>
    <property type="match status" value="1"/>
</dbReference>
<feature type="non-terminal residue" evidence="6">
    <location>
        <position position="1"/>
    </location>
</feature>
<dbReference type="InterPro" id="IPR001841">
    <property type="entry name" value="Znf_RING"/>
</dbReference>
<evidence type="ECO:0000256" key="3">
    <source>
        <dbReference type="ARBA" id="ARBA00022833"/>
    </source>
</evidence>
<keyword evidence="1" id="KW-0479">Metal-binding</keyword>
<dbReference type="InterPro" id="IPR017907">
    <property type="entry name" value="Znf_RING_CS"/>
</dbReference>
<dbReference type="Gene3D" id="3.30.160.60">
    <property type="entry name" value="Classic Zinc Finger"/>
    <property type="match status" value="1"/>
</dbReference>
<evidence type="ECO:0000256" key="2">
    <source>
        <dbReference type="ARBA" id="ARBA00022771"/>
    </source>
</evidence>
<keyword evidence="2 4" id="KW-0863">Zinc-finger</keyword>
<evidence type="ECO:0000313" key="6">
    <source>
        <dbReference type="EMBL" id="KAJ8377005.1"/>
    </source>
</evidence>
<dbReference type="AlphaFoldDB" id="A0A9Q1G7U9"/>
<dbReference type="PROSITE" id="PS50089">
    <property type="entry name" value="ZF_RING_2"/>
    <property type="match status" value="1"/>
</dbReference>
<keyword evidence="7" id="KW-1185">Reference proteome</keyword>
<dbReference type="InterPro" id="IPR051051">
    <property type="entry name" value="E3_ubiq-ligase_TRIM/RNF"/>
</dbReference>